<name>A0A0K1S2V8_9CHRO</name>
<gene>
    <name evidence="2" type="ORF">VL20_3479</name>
</gene>
<dbReference type="Proteomes" id="UP000068167">
    <property type="component" value="Chromosome"/>
</dbReference>
<dbReference type="RefSeq" id="WP_052276882.1">
    <property type="nucleotide sequence ID" value="NZ_CP011339.1"/>
</dbReference>
<feature type="chain" id="PRO_5005468524" description="Lipoprotein" evidence="1">
    <location>
        <begin position="26"/>
        <end position="205"/>
    </location>
</feature>
<evidence type="ECO:0000256" key="1">
    <source>
        <dbReference type="SAM" id="SignalP"/>
    </source>
</evidence>
<organism evidence="2 3">
    <name type="scientific">Microcystis panniformis FACHB-1757</name>
    <dbReference type="NCBI Taxonomy" id="1638788"/>
    <lineage>
        <taxon>Bacteria</taxon>
        <taxon>Bacillati</taxon>
        <taxon>Cyanobacteriota</taxon>
        <taxon>Cyanophyceae</taxon>
        <taxon>Oscillatoriophycideae</taxon>
        <taxon>Chroococcales</taxon>
        <taxon>Microcystaceae</taxon>
        <taxon>Microcystis</taxon>
    </lineage>
</organism>
<evidence type="ECO:0008006" key="4">
    <source>
        <dbReference type="Google" id="ProtNLM"/>
    </source>
</evidence>
<accession>A0A0K1S2V8</accession>
<dbReference type="Pfam" id="PF14218">
    <property type="entry name" value="COP23"/>
    <property type="match status" value="1"/>
</dbReference>
<evidence type="ECO:0000313" key="2">
    <source>
        <dbReference type="EMBL" id="AKV68482.1"/>
    </source>
</evidence>
<proteinExistence type="predicted"/>
<keyword evidence="3" id="KW-1185">Reference proteome</keyword>
<evidence type="ECO:0000313" key="3">
    <source>
        <dbReference type="Proteomes" id="UP000068167"/>
    </source>
</evidence>
<dbReference type="KEGG" id="mpk:VL20_3479"/>
<keyword evidence="1" id="KW-0732">Signal</keyword>
<dbReference type="InterPro" id="IPR025478">
    <property type="entry name" value="COP23"/>
</dbReference>
<sequence length="205" mass="22985">MKRQTSGIAVSLLFGLLMLTSGCQGNSNAATKSKFFCGNAQYLGKNVPATIVHNPNSDRDFTIIIWKPDNYYFGNQWNPRKRCDQVSRRFQDIYDRDGLQYVTATVATWISDREVPVVCGVKSKSATCDQDDLLFTLETKDEPYAVLDDLMEIRQAPDNNTPLTRGVNDSKNSGKKQQVFYDLSEVLKVEKSPKQPSNPNNGAAF</sequence>
<dbReference type="PATRIC" id="fig|1638788.3.peg.3512"/>
<feature type="signal peptide" evidence="1">
    <location>
        <begin position="1"/>
        <end position="25"/>
    </location>
</feature>
<dbReference type="PROSITE" id="PS51257">
    <property type="entry name" value="PROKAR_LIPOPROTEIN"/>
    <property type="match status" value="1"/>
</dbReference>
<dbReference type="AlphaFoldDB" id="A0A0K1S2V8"/>
<dbReference type="EMBL" id="CP011339">
    <property type="protein sequence ID" value="AKV68482.1"/>
    <property type="molecule type" value="Genomic_DNA"/>
</dbReference>
<protein>
    <recommendedName>
        <fullName evidence="4">Lipoprotein</fullName>
    </recommendedName>
</protein>
<reference evidence="2 3" key="1">
    <citation type="journal article" date="2016" name="Stand. Genomic Sci.">
        <title>Complete genome sequence and genomic characterization of Microcystis panniformis FACHB 1757 by third-generation sequencing.</title>
        <authorList>
            <person name="Zhang J.Y."/>
            <person name="Guan R."/>
            <person name="Zhang H.J."/>
            <person name="Li H."/>
            <person name="Xiao P."/>
            <person name="Yu G.L."/>
            <person name="Du L."/>
            <person name="Cao D.M."/>
            <person name="Zhu B.C."/>
            <person name="Li R.H."/>
            <person name="Lu Z.H."/>
        </authorList>
    </citation>
    <scope>NUCLEOTIDE SEQUENCE [LARGE SCALE GENOMIC DNA]</scope>
    <source>
        <strain evidence="2 3">FACHB-1757</strain>
    </source>
</reference>